<reference evidence="2 3" key="1">
    <citation type="submission" date="2022-03" db="EMBL/GenBank/DDBJ databases">
        <title>Luteimonas soily sp. nov., a novel bacterium isolated from the soil.</title>
        <authorList>
            <person name="Zhang X."/>
        </authorList>
    </citation>
    <scope>NUCLEOTIDE SEQUENCE [LARGE SCALE GENOMIC DNA]</scope>
    <source>
        <strain evidence="2 3">50</strain>
    </source>
</reference>
<dbReference type="SUPFAM" id="SSF55298">
    <property type="entry name" value="YjgF-like"/>
    <property type="match status" value="1"/>
</dbReference>
<dbReference type="InterPro" id="IPR035959">
    <property type="entry name" value="RutC-like_sf"/>
</dbReference>
<protein>
    <submittedName>
        <fullName evidence="2">Pteridine-dependent deoxygenase</fullName>
    </submittedName>
</protein>
<organism evidence="2 3">
    <name type="scientific">Cognatiluteimonas sedimenti</name>
    <dbReference type="NCBI Taxonomy" id="2927791"/>
    <lineage>
        <taxon>Bacteria</taxon>
        <taxon>Pseudomonadati</taxon>
        <taxon>Pseudomonadota</taxon>
        <taxon>Gammaproteobacteria</taxon>
        <taxon>Lysobacterales</taxon>
        <taxon>Lysobacteraceae</taxon>
        <taxon>Cognatiluteimonas</taxon>
    </lineage>
</organism>
<proteinExistence type="predicted"/>
<gene>
    <name evidence="2" type="ORF">MQC88_10745</name>
</gene>
<dbReference type="Proteomes" id="UP001165423">
    <property type="component" value="Unassembled WGS sequence"/>
</dbReference>
<dbReference type="RefSeq" id="WP_243321924.1">
    <property type="nucleotide sequence ID" value="NZ_JALGCL010000003.1"/>
</dbReference>
<keyword evidence="3" id="KW-1185">Reference proteome</keyword>
<dbReference type="CDD" id="cd06153">
    <property type="entry name" value="YjgF_YER057c_UK114_like_5"/>
    <property type="match status" value="1"/>
</dbReference>
<evidence type="ECO:0000313" key="2">
    <source>
        <dbReference type="EMBL" id="MCJ0826421.1"/>
    </source>
</evidence>
<comment type="caution">
    <text evidence="2">The sequence shown here is derived from an EMBL/GenBank/DDBJ whole genome shotgun (WGS) entry which is preliminary data.</text>
</comment>
<evidence type="ECO:0000259" key="1">
    <source>
        <dbReference type="Pfam" id="PF21168"/>
    </source>
</evidence>
<dbReference type="Gene3D" id="3.30.1330.40">
    <property type="entry name" value="RutC-like"/>
    <property type="match status" value="1"/>
</dbReference>
<dbReference type="EMBL" id="JALGCL010000003">
    <property type="protein sequence ID" value="MCJ0826421.1"/>
    <property type="molecule type" value="Genomic_DNA"/>
</dbReference>
<feature type="domain" description="Chorismatase FkbO/Hyg5-like N-terminal" evidence="1">
    <location>
        <begin position="65"/>
        <end position="190"/>
    </location>
</feature>
<name>A0ABT0A611_9GAMM</name>
<evidence type="ECO:0000313" key="3">
    <source>
        <dbReference type="Proteomes" id="UP001165423"/>
    </source>
</evidence>
<dbReference type="InterPro" id="IPR049368">
    <property type="entry name" value="FkbO_Hyg5-like_N"/>
</dbReference>
<dbReference type="Pfam" id="PF21168">
    <property type="entry name" value="FkbO_Hyg5-like_N"/>
    <property type="match status" value="1"/>
</dbReference>
<accession>A0ABT0A611</accession>
<sequence length="337" mass="35940">MQPLPGTLAPRLAVDYVAADTPCPLLAGADVLAVFGFGDAAPQRLEDPRYLHVPLQPHDGIAPYEVWRTGRPVASGRDGEIAWASDGTLSFGVIEVDEGAHADDGGISGAAAHAYARLTGFLRDSATPHLLRIWNYLDAITLGDGDAERYRQFCVGRARGLGTFDPSLLPAATAIGRCDDARVLQIYWLSAAAPGRPVENPRQLSAYRYPRTYGPQPPSFARAMLPPTADAMPLLLSGTASVVGHATQHAGALLAQLEETFANFDALLGAARQRQPALPPQFGAGTRLKVYVRDRDDLATVAAALQARFGGRVPHFLLHAAICRRDLCVEIDGVHGA</sequence>